<keyword evidence="5" id="KW-1185">Reference proteome</keyword>
<comment type="similarity">
    <text evidence="1">Belongs to the 5'-AMP-activated protein kinase beta subunit family.</text>
</comment>
<dbReference type="PANTHER" id="PTHR10343">
    <property type="entry name" value="5'-AMP-ACTIVATED PROTEIN KINASE , BETA SUBUNIT"/>
    <property type="match status" value="1"/>
</dbReference>
<accession>A0AA41R0F9</accession>
<proteinExistence type="inferred from homology"/>
<dbReference type="InterPro" id="IPR014756">
    <property type="entry name" value="Ig_E-set"/>
</dbReference>
<dbReference type="InterPro" id="IPR050827">
    <property type="entry name" value="CRP1_MDG1_kinase"/>
</dbReference>
<dbReference type="Gene3D" id="2.60.40.10">
    <property type="entry name" value="Immunoglobulins"/>
    <property type="match status" value="1"/>
</dbReference>
<evidence type="ECO:0000259" key="3">
    <source>
        <dbReference type="Pfam" id="PF16561"/>
    </source>
</evidence>
<feature type="coiled-coil region" evidence="2">
    <location>
        <begin position="102"/>
        <end position="158"/>
    </location>
</feature>
<dbReference type="PANTHER" id="PTHR10343:SF84">
    <property type="entry name" value="5'-AMP-ACTIVATED PROTEIN KINASE SUBUNIT BETA-1"/>
    <property type="match status" value="1"/>
</dbReference>
<protein>
    <recommendedName>
        <fullName evidence="3">AMP-activated protein kinase glycogen-binding domain-containing protein</fullName>
    </recommendedName>
</protein>
<dbReference type="RefSeq" id="WP_246905253.1">
    <property type="nucleotide sequence ID" value="NZ_JALJRB010000007.1"/>
</dbReference>
<gene>
    <name evidence="4" type="ORF">MRX98_08205</name>
</gene>
<evidence type="ECO:0000256" key="1">
    <source>
        <dbReference type="ARBA" id="ARBA00010926"/>
    </source>
</evidence>
<dbReference type="EMBL" id="JALJRB010000007">
    <property type="protein sequence ID" value="MCJ8500552.1"/>
    <property type="molecule type" value="Genomic_DNA"/>
</dbReference>
<feature type="domain" description="AMP-activated protein kinase glycogen-binding" evidence="3">
    <location>
        <begin position="16"/>
        <end position="89"/>
    </location>
</feature>
<evidence type="ECO:0000256" key="2">
    <source>
        <dbReference type="SAM" id="Coils"/>
    </source>
</evidence>
<comment type="caution">
    <text evidence="4">The sequence shown here is derived from an EMBL/GenBank/DDBJ whole genome shotgun (WGS) entry which is preliminary data.</text>
</comment>
<dbReference type="CDD" id="cd02859">
    <property type="entry name" value="E_set_AMPKbeta_like_N"/>
    <property type="match status" value="1"/>
</dbReference>
<keyword evidence="2" id="KW-0175">Coiled coil</keyword>
<reference evidence="4" key="1">
    <citation type="submission" date="2022-04" db="EMBL/GenBank/DDBJ databases">
        <title>Desulfatitalea alkaliphila sp. nov., a novel anaerobic sulfate-reducing bacterium isolated from terrestrial mud volcano, Taman Peninsula, Russia.</title>
        <authorList>
            <person name="Khomyakova M.A."/>
            <person name="Merkel A.Y."/>
            <person name="Slobodkin A.I."/>
        </authorList>
    </citation>
    <scope>NUCLEOTIDE SEQUENCE</scope>
    <source>
        <strain evidence="4">M08but</strain>
    </source>
</reference>
<dbReference type="Proteomes" id="UP001165427">
    <property type="component" value="Unassembled WGS sequence"/>
</dbReference>
<sequence>MSSHKERVTFTLMAPDAREVYLAGSFNDWTPENDKMKQNRSGLWRRDKKLLPGTYEYKFVVDGDWVIDPDCPTSVPNPHGTANSCIEVVSGSTTENKQAAYVSKIKEKLDKWQREIDKLEAKAENAKDASKVKYQKQIAALREKAGEFEQKLEALHRSGGKAWEDLKDGIESAWKSLSDSIKSAKSKLK</sequence>
<name>A0AA41R0F9_9BACT</name>
<dbReference type="InterPro" id="IPR013783">
    <property type="entry name" value="Ig-like_fold"/>
</dbReference>
<evidence type="ECO:0000313" key="4">
    <source>
        <dbReference type="EMBL" id="MCJ8500552.1"/>
    </source>
</evidence>
<dbReference type="InterPro" id="IPR032640">
    <property type="entry name" value="AMPK1_CBM"/>
</dbReference>
<dbReference type="Pfam" id="PF16561">
    <property type="entry name" value="AMPK1_CBM"/>
    <property type="match status" value="1"/>
</dbReference>
<evidence type="ECO:0000313" key="5">
    <source>
        <dbReference type="Proteomes" id="UP001165427"/>
    </source>
</evidence>
<dbReference type="SUPFAM" id="SSF81296">
    <property type="entry name" value="E set domains"/>
    <property type="match status" value="1"/>
</dbReference>
<dbReference type="AlphaFoldDB" id="A0AA41R0F9"/>
<organism evidence="4 5">
    <name type="scientific">Desulfatitalea alkaliphila</name>
    <dbReference type="NCBI Taxonomy" id="2929485"/>
    <lineage>
        <taxon>Bacteria</taxon>
        <taxon>Pseudomonadati</taxon>
        <taxon>Thermodesulfobacteriota</taxon>
        <taxon>Desulfobacteria</taxon>
        <taxon>Desulfobacterales</taxon>
        <taxon>Desulfosarcinaceae</taxon>
        <taxon>Desulfatitalea</taxon>
    </lineage>
</organism>